<dbReference type="GO" id="GO:0008766">
    <property type="term" value="F:UDP-N-acetylmuramoylalanyl-D-glutamyl-2,6-diaminopimelate-D-alanyl-D-alanine ligase activity"/>
    <property type="evidence" value="ECO:0007669"/>
    <property type="project" value="RHEA"/>
</dbReference>
<keyword evidence="7 10" id="KW-0573">Peptidoglycan synthesis</keyword>
<keyword evidence="2 10" id="KW-0436">Ligase</keyword>
<keyword evidence="5 10" id="KW-0067">ATP-binding</keyword>
<comment type="subcellular location">
    <subcellularLocation>
        <location evidence="10 11">Cytoplasm</location>
    </subcellularLocation>
</comment>
<feature type="domain" description="Mur ligase C-terminal" evidence="13">
    <location>
        <begin position="319"/>
        <end position="445"/>
    </location>
</feature>
<dbReference type="EMBL" id="QVTD01000023">
    <property type="protein sequence ID" value="RFU60657.1"/>
    <property type="molecule type" value="Genomic_DNA"/>
</dbReference>
<comment type="similarity">
    <text evidence="10">Belongs to the MurCDEF family. MurF subfamily.</text>
</comment>
<evidence type="ECO:0000256" key="3">
    <source>
        <dbReference type="ARBA" id="ARBA00022618"/>
    </source>
</evidence>
<dbReference type="Gene3D" id="3.40.1190.10">
    <property type="entry name" value="Mur-like, catalytic domain"/>
    <property type="match status" value="1"/>
</dbReference>
<evidence type="ECO:0000313" key="15">
    <source>
        <dbReference type="EMBL" id="RFU60657.1"/>
    </source>
</evidence>
<feature type="binding site" evidence="10">
    <location>
        <begin position="113"/>
        <end position="119"/>
    </location>
    <ligand>
        <name>ATP</name>
        <dbReference type="ChEBI" id="CHEBI:30616"/>
    </ligand>
</feature>
<dbReference type="AlphaFoldDB" id="A0A372L6H2"/>
<dbReference type="GO" id="GO:0005737">
    <property type="term" value="C:cytoplasm"/>
    <property type="evidence" value="ECO:0007669"/>
    <property type="project" value="UniProtKB-SubCell"/>
</dbReference>
<comment type="catalytic activity">
    <reaction evidence="10 11">
        <text>D-alanyl-D-alanine + UDP-N-acetyl-alpha-D-muramoyl-L-alanyl-gamma-D-glutamyl-meso-2,6-diaminopimelate + ATP = UDP-N-acetyl-alpha-D-muramoyl-L-alanyl-gamma-D-glutamyl-meso-2,6-diaminopimeloyl-D-alanyl-D-alanine + ADP + phosphate + H(+)</text>
        <dbReference type="Rhea" id="RHEA:28374"/>
        <dbReference type="ChEBI" id="CHEBI:15378"/>
        <dbReference type="ChEBI" id="CHEBI:30616"/>
        <dbReference type="ChEBI" id="CHEBI:43474"/>
        <dbReference type="ChEBI" id="CHEBI:57822"/>
        <dbReference type="ChEBI" id="CHEBI:61386"/>
        <dbReference type="ChEBI" id="CHEBI:83905"/>
        <dbReference type="ChEBI" id="CHEBI:456216"/>
        <dbReference type="EC" id="6.3.2.10"/>
    </reaction>
</comment>
<evidence type="ECO:0000256" key="2">
    <source>
        <dbReference type="ARBA" id="ARBA00022598"/>
    </source>
</evidence>
<evidence type="ECO:0000256" key="5">
    <source>
        <dbReference type="ARBA" id="ARBA00022840"/>
    </source>
</evidence>
<dbReference type="GO" id="GO:0047480">
    <property type="term" value="F:UDP-N-acetylmuramoyl-tripeptide-D-alanyl-D-alanine ligase activity"/>
    <property type="evidence" value="ECO:0007669"/>
    <property type="project" value="UniProtKB-UniRule"/>
</dbReference>
<dbReference type="EC" id="6.3.2.10" evidence="10 11"/>
<dbReference type="SUPFAM" id="SSF63418">
    <property type="entry name" value="MurE/MurF N-terminal domain"/>
    <property type="match status" value="1"/>
</dbReference>
<keyword evidence="8 10" id="KW-0131">Cell cycle</keyword>
<comment type="caution">
    <text evidence="15">The sequence shown here is derived from an EMBL/GenBank/DDBJ whole genome shotgun (WGS) entry which is preliminary data.</text>
</comment>
<evidence type="ECO:0000256" key="10">
    <source>
        <dbReference type="HAMAP-Rule" id="MF_02019"/>
    </source>
</evidence>
<keyword evidence="6 10" id="KW-0133">Cell shape</keyword>
<evidence type="ECO:0000256" key="1">
    <source>
        <dbReference type="ARBA" id="ARBA00022490"/>
    </source>
</evidence>
<organism evidence="15 16">
    <name type="scientific">Peribacillus glennii</name>
    <dbReference type="NCBI Taxonomy" id="2303991"/>
    <lineage>
        <taxon>Bacteria</taxon>
        <taxon>Bacillati</taxon>
        <taxon>Bacillota</taxon>
        <taxon>Bacilli</taxon>
        <taxon>Bacillales</taxon>
        <taxon>Bacillaceae</taxon>
        <taxon>Peribacillus</taxon>
    </lineage>
</organism>
<accession>A0A372L6H2</accession>
<keyword evidence="4 10" id="KW-0547">Nucleotide-binding</keyword>
<evidence type="ECO:0000259" key="13">
    <source>
        <dbReference type="Pfam" id="PF02875"/>
    </source>
</evidence>
<name>A0A372L6H2_9BACI</name>
<dbReference type="GO" id="GO:0005524">
    <property type="term" value="F:ATP binding"/>
    <property type="evidence" value="ECO:0007669"/>
    <property type="project" value="UniProtKB-UniRule"/>
</dbReference>
<dbReference type="PANTHER" id="PTHR43024">
    <property type="entry name" value="UDP-N-ACETYLMURAMOYL-TRIPEPTIDE--D-ALANYL-D-ALANINE LIGASE"/>
    <property type="match status" value="1"/>
</dbReference>
<gene>
    <name evidence="10" type="primary">murF</name>
    <name evidence="15" type="ORF">D0466_21025</name>
</gene>
<dbReference type="GO" id="GO:0071555">
    <property type="term" value="P:cell wall organization"/>
    <property type="evidence" value="ECO:0007669"/>
    <property type="project" value="UniProtKB-KW"/>
</dbReference>
<dbReference type="Pfam" id="PF02875">
    <property type="entry name" value="Mur_ligase_C"/>
    <property type="match status" value="1"/>
</dbReference>
<dbReference type="GO" id="GO:0051301">
    <property type="term" value="P:cell division"/>
    <property type="evidence" value="ECO:0007669"/>
    <property type="project" value="UniProtKB-KW"/>
</dbReference>
<dbReference type="InterPro" id="IPR051046">
    <property type="entry name" value="MurCDEF_CellWall_CoF430Synth"/>
</dbReference>
<dbReference type="InterPro" id="IPR035911">
    <property type="entry name" value="MurE/MurF_N"/>
</dbReference>
<dbReference type="PANTHER" id="PTHR43024:SF1">
    <property type="entry name" value="UDP-N-ACETYLMURAMOYL-TRIPEPTIDE--D-ALANYL-D-ALANINE LIGASE"/>
    <property type="match status" value="1"/>
</dbReference>
<dbReference type="NCBIfam" id="TIGR01143">
    <property type="entry name" value="murF"/>
    <property type="match status" value="1"/>
</dbReference>
<keyword evidence="16" id="KW-1185">Reference proteome</keyword>
<dbReference type="InterPro" id="IPR004101">
    <property type="entry name" value="Mur_ligase_C"/>
</dbReference>
<comment type="function">
    <text evidence="10 11">Involved in cell wall formation. Catalyzes the final step in the synthesis of UDP-N-acetylmuramoyl-pentapeptide, the precursor of murein.</text>
</comment>
<dbReference type="Proteomes" id="UP000262939">
    <property type="component" value="Unassembled WGS sequence"/>
</dbReference>
<reference evidence="15 16" key="1">
    <citation type="submission" date="2018-08" db="EMBL/GenBank/DDBJ databases">
        <title>Bacillus chawlae sp. nov., Bacillus glennii sp. nov., and Bacillus saganii sp. nov. Isolated from the Vehicle Assembly Building at Kennedy Space Center where the Viking Spacecraft were Assembled.</title>
        <authorList>
            <person name="Seuylemezian A."/>
            <person name="Vaishampayan P."/>
        </authorList>
    </citation>
    <scope>NUCLEOTIDE SEQUENCE [LARGE SCALE GENOMIC DNA]</scope>
    <source>
        <strain evidence="15 16">V44-8</strain>
    </source>
</reference>
<evidence type="ECO:0000256" key="4">
    <source>
        <dbReference type="ARBA" id="ARBA00022741"/>
    </source>
</evidence>
<dbReference type="GO" id="GO:0009252">
    <property type="term" value="P:peptidoglycan biosynthetic process"/>
    <property type="evidence" value="ECO:0007669"/>
    <property type="project" value="UniProtKB-UniRule"/>
</dbReference>
<feature type="domain" description="Mur ligase central" evidence="14">
    <location>
        <begin position="111"/>
        <end position="297"/>
    </location>
</feature>
<dbReference type="UniPathway" id="UPA00219"/>
<dbReference type="RefSeq" id="WP_117324460.1">
    <property type="nucleotide sequence ID" value="NZ_QVTD01000023.1"/>
</dbReference>
<protein>
    <recommendedName>
        <fullName evidence="10 11">UDP-N-acetylmuramoyl-tripeptide--D-alanyl-D-alanine ligase</fullName>
        <ecNumber evidence="10 11">6.3.2.10</ecNumber>
    </recommendedName>
    <alternativeName>
        <fullName evidence="10">D-alanyl-D-alanine-adding enzyme</fullName>
    </alternativeName>
</protein>
<keyword evidence="9 10" id="KW-0961">Cell wall biogenesis/degradation</keyword>
<dbReference type="SUPFAM" id="SSF53623">
    <property type="entry name" value="MurD-like peptide ligases, catalytic domain"/>
    <property type="match status" value="1"/>
</dbReference>
<evidence type="ECO:0000256" key="7">
    <source>
        <dbReference type="ARBA" id="ARBA00022984"/>
    </source>
</evidence>
<comment type="pathway">
    <text evidence="10 11">Cell wall biogenesis; peptidoglycan biosynthesis.</text>
</comment>
<feature type="domain" description="Mur ligase N-terminal catalytic" evidence="12">
    <location>
        <begin position="26"/>
        <end position="101"/>
    </location>
</feature>
<dbReference type="Pfam" id="PF01225">
    <property type="entry name" value="Mur_ligase"/>
    <property type="match status" value="1"/>
</dbReference>
<dbReference type="InterPro" id="IPR013221">
    <property type="entry name" value="Mur_ligase_cen"/>
</dbReference>
<evidence type="ECO:0000256" key="11">
    <source>
        <dbReference type="RuleBase" id="RU004136"/>
    </source>
</evidence>
<evidence type="ECO:0000256" key="8">
    <source>
        <dbReference type="ARBA" id="ARBA00023306"/>
    </source>
</evidence>
<dbReference type="Pfam" id="PF08245">
    <property type="entry name" value="Mur_ligase_M"/>
    <property type="match status" value="1"/>
</dbReference>
<dbReference type="Gene3D" id="3.40.1390.10">
    <property type="entry name" value="MurE/MurF, N-terminal domain"/>
    <property type="match status" value="1"/>
</dbReference>
<keyword evidence="1 10" id="KW-0963">Cytoplasm</keyword>
<dbReference type="InterPro" id="IPR036565">
    <property type="entry name" value="Mur-like_cat_sf"/>
</dbReference>
<evidence type="ECO:0000313" key="16">
    <source>
        <dbReference type="Proteomes" id="UP000262939"/>
    </source>
</evidence>
<dbReference type="Gene3D" id="3.90.190.20">
    <property type="entry name" value="Mur ligase, C-terminal domain"/>
    <property type="match status" value="1"/>
</dbReference>
<dbReference type="OrthoDB" id="9801978at2"/>
<dbReference type="HAMAP" id="MF_02019">
    <property type="entry name" value="MurF"/>
    <property type="match status" value="1"/>
</dbReference>
<evidence type="ECO:0000259" key="12">
    <source>
        <dbReference type="Pfam" id="PF01225"/>
    </source>
</evidence>
<dbReference type="SUPFAM" id="SSF53244">
    <property type="entry name" value="MurD-like peptide ligases, peptide-binding domain"/>
    <property type="match status" value="1"/>
</dbReference>
<dbReference type="InterPro" id="IPR005863">
    <property type="entry name" value="UDP-N-AcMur_synth"/>
</dbReference>
<dbReference type="InterPro" id="IPR036615">
    <property type="entry name" value="Mur_ligase_C_dom_sf"/>
</dbReference>
<dbReference type="InterPro" id="IPR000713">
    <property type="entry name" value="Mur_ligase_N"/>
</dbReference>
<proteinExistence type="inferred from homology"/>
<keyword evidence="3 10" id="KW-0132">Cell division</keyword>
<evidence type="ECO:0000256" key="6">
    <source>
        <dbReference type="ARBA" id="ARBA00022960"/>
    </source>
</evidence>
<sequence length="465" mass="50919">MITRTLEQIHKMAGGINDISAYESVEIQGVSIDSRSISSGNLFVPLNGEHVNGHQYVEKALQEGAAASLWQEDIENPPEGFPLIIVKDTLEALQQLAREYRGQLTLRVVGITGSNGKTTTKDMVASLLATTYKVHKTSGNYNNHIGLPLTILSMREDTEAAVLEMGMSSRGEIEFLSNMARPDVAIITNIGESHLLDLGSREEIANAKFEIVSGLSESGALIYNGDEPLLKNKIKNIRQTRRVLSFGRNDTNDLYPLAIRQGQNSTAFTLNAASDEFTIPVLGNHNVLNALAAMLAAKELNVDGASIRKGLGSFQLTNMRMELVEGSRGEKIINDAYNASPTSMKAAIELMEGMTGFRNKFLVLGDMLELGPQEWDFHEKIGELIDPGHITKVFTFGQLGKAIAKGAAKKFPSGHVLDFMDKAELIHQLRMHTSLNDLILVKASRGMKLEEVVHALQKQKDPIDA</sequence>
<evidence type="ECO:0000256" key="9">
    <source>
        <dbReference type="ARBA" id="ARBA00023316"/>
    </source>
</evidence>
<evidence type="ECO:0000259" key="14">
    <source>
        <dbReference type="Pfam" id="PF08245"/>
    </source>
</evidence>
<dbReference type="GO" id="GO:0008360">
    <property type="term" value="P:regulation of cell shape"/>
    <property type="evidence" value="ECO:0007669"/>
    <property type="project" value="UniProtKB-KW"/>
</dbReference>